<evidence type="ECO:0000256" key="4">
    <source>
        <dbReference type="ARBA" id="ARBA00010617"/>
    </source>
</evidence>
<evidence type="ECO:0000256" key="10">
    <source>
        <dbReference type="ARBA" id="ARBA00023004"/>
    </source>
</evidence>
<dbReference type="InterPro" id="IPR001128">
    <property type="entry name" value="Cyt_P450"/>
</dbReference>
<dbReference type="InterPro" id="IPR050364">
    <property type="entry name" value="Cytochrome_P450_fung"/>
</dbReference>
<evidence type="ECO:0000313" key="15">
    <source>
        <dbReference type="EMBL" id="BED43013.1"/>
    </source>
</evidence>
<keyword evidence="10 13" id="KW-0408">Iron</keyword>
<evidence type="ECO:0000256" key="3">
    <source>
        <dbReference type="ARBA" id="ARBA00005179"/>
    </source>
</evidence>
<protein>
    <submittedName>
        <fullName evidence="15">Cytochrome P450 monooxygenase</fullName>
    </submittedName>
</protein>
<keyword evidence="9 14" id="KW-0560">Oxidoreductase</keyword>
<keyword evidence="8" id="KW-1133">Transmembrane helix</keyword>
<keyword evidence="12" id="KW-0472">Membrane</keyword>
<dbReference type="GO" id="GO:0016705">
    <property type="term" value="F:oxidoreductase activity, acting on paired donors, with incorporation or reduction of molecular oxygen"/>
    <property type="evidence" value="ECO:0007669"/>
    <property type="project" value="InterPro"/>
</dbReference>
<keyword evidence="5 13" id="KW-0349">Heme</keyword>
<dbReference type="PANTHER" id="PTHR46300:SF7">
    <property type="entry name" value="P450, PUTATIVE (EUROFUNG)-RELATED"/>
    <property type="match status" value="1"/>
</dbReference>
<dbReference type="AlphaFoldDB" id="A0AA86IYE7"/>
<dbReference type="GO" id="GO:0005506">
    <property type="term" value="F:iron ion binding"/>
    <property type="evidence" value="ECO:0007669"/>
    <property type="project" value="InterPro"/>
</dbReference>
<evidence type="ECO:0000256" key="13">
    <source>
        <dbReference type="PIRSR" id="PIRSR602401-1"/>
    </source>
</evidence>
<evidence type="ECO:0000256" key="12">
    <source>
        <dbReference type="ARBA" id="ARBA00023136"/>
    </source>
</evidence>
<evidence type="ECO:0000256" key="7">
    <source>
        <dbReference type="ARBA" id="ARBA00022723"/>
    </source>
</evidence>
<dbReference type="Gene3D" id="1.10.630.10">
    <property type="entry name" value="Cytochrome P450"/>
    <property type="match status" value="1"/>
</dbReference>
<accession>A0AA86IYE7</accession>
<evidence type="ECO:0000256" key="14">
    <source>
        <dbReference type="RuleBase" id="RU000461"/>
    </source>
</evidence>
<comment type="pathway">
    <text evidence="3">Secondary metabolite biosynthesis.</text>
</comment>
<keyword evidence="6" id="KW-0812">Transmembrane</keyword>
<dbReference type="GO" id="GO:0016020">
    <property type="term" value="C:membrane"/>
    <property type="evidence" value="ECO:0007669"/>
    <property type="project" value="UniProtKB-SubCell"/>
</dbReference>
<dbReference type="InterPro" id="IPR002401">
    <property type="entry name" value="Cyt_P450_E_grp-I"/>
</dbReference>
<dbReference type="SUPFAM" id="SSF48264">
    <property type="entry name" value="Cytochrome P450"/>
    <property type="match status" value="1"/>
</dbReference>
<evidence type="ECO:0000256" key="1">
    <source>
        <dbReference type="ARBA" id="ARBA00001971"/>
    </source>
</evidence>
<organism evidence="15">
    <name type="scientific">Trametes versicolor</name>
    <name type="common">White-rot fungus</name>
    <name type="synonym">Coriolus versicolor</name>
    <dbReference type="NCBI Taxonomy" id="5325"/>
    <lineage>
        <taxon>Eukaryota</taxon>
        <taxon>Fungi</taxon>
        <taxon>Dikarya</taxon>
        <taxon>Basidiomycota</taxon>
        <taxon>Agaricomycotina</taxon>
        <taxon>Agaricomycetes</taxon>
        <taxon>Polyporales</taxon>
        <taxon>Polyporaceae</taxon>
        <taxon>Trametes</taxon>
    </lineage>
</organism>
<keyword evidence="7 13" id="KW-0479">Metal-binding</keyword>
<dbReference type="GO" id="GO:0004497">
    <property type="term" value="F:monooxygenase activity"/>
    <property type="evidence" value="ECO:0007669"/>
    <property type="project" value="UniProtKB-KW"/>
</dbReference>
<feature type="binding site" description="axial binding residue" evidence="13">
    <location>
        <position position="437"/>
    </location>
    <ligand>
        <name>heme</name>
        <dbReference type="ChEBI" id="CHEBI:30413"/>
    </ligand>
    <ligandPart>
        <name>Fe</name>
        <dbReference type="ChEBI" id="CHEBI:18248"/>
    </ligandPart>
</feature>
<evidence type="ECO:0000256" key="8">
    <source>
        <dbReference type="ARBA" id="ARBA00022989"/>
    </source>
</evidence>
<name>A0AA86IYE7_TRAVE</name>
<evidence type="ECO:0000256" key="11">
    <source>
        <dbReference type="ARBA" id="ARBA00023033"/>
    </source>
</evidence>
<dbReference type="InterPro" id="IPR017972">
    <property type="entry name" value="Cyt_P450_CS"/>
</dbReference>
<proteinExistence type="evidence at transcript level"/>
<dbReference type="InterPro" id="IPR036396">
    <property type="entry name" value="Cyt_P450_sf"/>
</dbReference>
<comment type="cofactor">
    <cofactor evidence="1 13">
        <name>heme</name>
        <dbReference type="ChEBI" id="CHEBI:30413"/>
    </cofactor>
</comment>
<sequence>MIIWLCATFFLVCYIILRRRKLGLLFPPGPPGIPLIGNAFDFPTSNIARRFHDFAKRYGPMVYFNILGRSIIVIDSYDVACELLDKRSRSYSDRPDSVMLSLTSLSDFNLPLIKYGQRWRHHRRIFRQTLQLTSVNTHFLPNIRQVTHDLLLNLLEKPKAFSRHTSHVLVASILSIGYGIKIPRDDEYYGNMLHQTLKIVEAVVVPGKYLVELFPALQNLPGWFPGAGFKRDANTVREKILDARRTLYEEGKKYLDAGSSVETMLSMMLRRIATLEGDAAADEEEQSTGALIGTYMAGSDTTVASLKAFFLAMSMYPEVQKKAQDELDRVVGRTRLPDFDDRDSLPYVDAVVRELTRWNIVAPLALPHAVLEDDEYNGYYIPKGCIVMPNVWAFSRDPEVYPDPEAFDPDRYIEDGQFQPGNRDPYAYIFGFGRRICPGRHLADSTLFLTCAQTLHVFNISPPLNGDGCPVQLEASFDVDSVISHPKDFDCVIEPRWAGAADLIKS</sequence>
<dbReference type="PANTHER" id="PTHR46300">
    <property type="entry name" value="P450, PUTATIVE (EUROFUNG)-RELATED-RELATED"/>
    <property type="match status" value="1"/>
</dbReference>
<dbReference type="GO" id="GO:0020037">
    <property type="term" value="F:heme binding"/>
    <property type="evidence" value="ECO:0007669"/>
    <property type="project" value="InterPro"/>
</dbReference>
<comment type="similarity">
    <text evidence="4 14">Belongs to the cytochrome P450 family.</text>
</comment>
<reference evidence="15" key="1">
    <citation type="submission" date="2023-03" db="EMBL/GenBank/DDBJ databases">
        <title>cytochrome P450 monooxygenase from Trametes versicolor.</title>
        <authorList>
            <person name="Ichinose H."/>
        </authorList>
    </citation>
    <scope>NUCLEOTIDE SEQUENCE</scope>
    <source>
        <strain evidence="15">NBRC 30340</strain>
    </source>
</reference>
<gene>
    <name evidence="15" type="primary">CYP5359AN1</name>
</gene>
<dbReference type="Pfam" id="PF00067">
    <property type="entry name" value="p450"/>
    <property type="match status" value="1"/>
</dbReference>
<dbReference type="CDD" id="cd11065">
    <property type="entry name" value="CYP64-like"/>
    <property type="match status" value="1"/>
</dbReference>
<evidence type="ECO:0000256" key="5">
    <source>
        <dbReference type="ARBA" id="ARBA00022617"/>
    </source>
</evidence>
<dbReference type="EMBL" id="LC761768">
    <property type="protein sequence ID" value="BED43013.1"/>
    <property type="molecule type" value="mRNA"/>
</dbReference>
<dbReference type="PRINTS" id="PR00463">
    <property type="entry name" value="EP450I"/>
</dbReference>
<comment type="subcellular location">
    <subcellularLocation>
        <location evidence="2">Membrane</location>
        <topology evidence="2">Single-pass membrane protein</topology>
    </subcellularLocation>
</comment>
<keyword evidence="11 14" id="KW-0503">Monooxygenase</keyword>
<evidence type="ECO:0000256" key="2">
    <source>
        <dbReference type="ARBA" id="ARBA00004167"/>
    </source>
</evidence>
<dbReference type="PROSITE" id="PS00086">
    <property type="entry name" value="CYTOCHROME_P450"/>
    <property type="match status" value="1"/>
</dbReference>
<evidence type="ECO:0000256" key="6">
    <source>
        <dbReference type="ARBA" id="ARBA00022692"/>
    </source>
</evidence>
<evidence type="ECO:0000256" key="9">
    <source>
        <dbReference type="ARBA" id="ARBA00023002"/>
    </source>
</evidence>